<protein>
    <submittedName>
        <fullName evidence="1">Uncharacterized protein</fullName>
    </submittedName>
</protein>
<keyword evidence="2" id="KW-1185">Reference proteome</keyword>
<dbReference type="Proteomes" id="UP000814128">
    <property type="component" value="Unassembled WGS sequence"/>
</dbReference>
<evidence type="ECO:0000313" key="2">
    <source>
        <dbReference type="Proteomes" id="UP000814128"/>
    </source>
</evidence>
<name>A0ACB8QL79_9AGAM</name>
<sequence>MDTIDLSVFGTYAADSAENAGNTIDPSMLGGALREDEDEDEREVDEELAGVVRDEQRWSMRQDAAAGTNPGASGSLSPRPVDQIDRCLHDRQAHLADLSSLARSAPPSSSVSPPAFKTASGSQPRQPIPEAEAERGVAGFGAQGIAISDEDDKDGDYVPSKAAIKMGQCKDGTKKSGKTKRGSKSVLTYGEETERETPQAAPSPSPYPDIAFDPTDDSFVCPRCLDICNCDKCSKRRGVAYVPIRRRRGPAGRQNEARVPRPALAPRQLPCPLPTSRAPEVLSPSLPEAPSRPTVSRSLSSRVPSPSSRTSSLPLHLPFSESVPSRKQFTDPRVHPARGPLGHVFSLDGTQCGTAVMEDTITVHLTHDITTYSTKHVRFRVEYIGRMRAAWPKHLHISDTDSHDVHGAWVGKRRTYRGGLLPDYKHKQKTKKHAQPYATILDSPAVVPHPEPPLSPKEGCQAPHPRRFMLFLPDARDTLLYSELPPGSPLTELSDDERLVWPNDHTTGGAWPNEQVQLLDTPATSESPLSNETLQNLFDVLGRMQVVDE</sequence>
<reference evidence="1" key="2">
    <citation type="journal article" date="2022" name="New Phytol.">
        <title>Evolutionary transition to the ectomycorrhizal habit in the genomes of a hyperdiverse lineage of mushroom-forming fungi.</title>
        <authorList>
            <person name="Looney B."/>
            <person name="Miyauchi S."/>
            <person name="Morin E."/>
            <person name="Drula E."/>
            <person name="Courty P.E."/>
            <person name="Kohler A."/>
            <person name="Kuo A."/>
            <person name="LaButti K."/>
            <person name="Pangilinan J."/>
            <person name="Lipzen A."/>
            <person name="Riley R."/>
            <person name="Andreopoulos W."/>
            <person name="He G."/>
            <person name="Johnson J."/>
            <person name="Nolan M."/>
            <person name="Tritt A."/>
            <person name="Barry K.W."/>
            <person name="Grigoriev I.V."/>
            <person name="Nagy L.G."/>
            <person name="Hibbett D."/>
            <person name="Henrissat B."/>
            <person name="Matheny P.B."/>
            <person name="Labbe J."/>
            <person name="Martin F.M."/>
        </authorList>
    </citation>
    <scope>NUCLEOTIDE SEQUENCE</scope>
    <source>
        <strain evidence="1">EC-137</strain>
    </source>
</reference>
<comment type="caution">
    <text evidence="1">The sequence shown here is derived from an EMBL/GenBank/DDBJ whole genome shotgun (WGS) entry which is preliminary data.</text>
</comment>
<proteinExistence type="predicted"/>
<dbReference type="EMBL" id="MU273546">
    <property type="protein sequence ID" value="KAI0032437.1"/>
    <property type="molecule type" value="Genomic_DNA"/>
</dbReference>
<evidence type="ECO:0000313" key="1">
    <source>
        <dbReference type="EMBL" id="KAI0032437.1"/>
    </source>
</evidence>
<reference evidence="1" key="1">
    <citation type="submission" date="2021-02" db="EMBL/GenBank/DDBJ databases">
        <authorList>
            <consortium name="DOE Joint Genome Institute"/>
            <person name="Ahrendt S."/>
            <person name="Looney B.P."/>
            <person name="Miyauchi S."/>
            <person name="Morin E."/>
            <person name="Drula E."/>
            <person name="Courty P.E."/>
            <person name="Chicoki N."/>
            <person name="Fauchery L."/>
            <person name="Kohler A."/>
            <person name="Kuo A."/>
            <person name="Labutti K."/>
            <person name="Pangilinan J."/>
            <person name="Lipzen A."/>
            <person name="Riley R."/>
            <person name="Andreopoulos W."/>
            <person name="He G."/>
            <person name="Johnson J."/>
            <person name="Barry K.W."/>
            <person name="Grigoriev I.V."/>
            <person name="Nagy L."/>
            <person name="Hibbett D."/>
            <person name="Henrissat B."/>
            <person name="Matheny P.B."/>
            <person name="Labbe J."/>
            <person name="Martin F."/>
        </authorList>
    </citation>
    <scope>NUCLEOTIDE SEQUENCE</scope>
    <source>
        <strain evidence="1">EC-137</strain>
    </source>
</reference>
<gene>
    <name evidence="1" type="ORF">K488DRAFT_85859</name>
</gene>
<accession>A0ACB8QL79</accession>
<organism evidence="1 2">
    <name type="scientific">Vararia minispora EC-137</name>
    <dbReference type="NCBI Taxonomy" id="1314806"/>
    <lineage>
        <taxon>Eukaryota</taxon>
        <taxon>Fungi</taxon>
        <taxon>Dikarya</taxon>
        <taxon>Basidiomycota</taxon>
        <taxon>Agaricomycotina</taxon>
        <taxon>Agaricomycetes</taxon>
        <taxon>Russulales</taxon>
        <taxon>Lachnocladiaceae</taxon>
        <taxon>Vararia</taxon>
    </lineage>
</organism>